<name>A0A7R9TLP9_9VIRI</name>
<feature type="region of interest" description="Disordered" evidence="1">
    <location>
        <begin position="71"/>
        <end position="111"/>
    </location>
</feature>
<keyword evidence="2" id="KW-0812">Transmembrane</keyword>
<sequence length="150" mass="16002">VGRRQLGPRQALCLQRLLGTEDALAVPMAALVQSLSHVRTCARARAPSLARGRADVRVRVFPTRRCERLLPPMHATKEGSAAGGEGRDVSPQPRDTSGMYNPDRAGVRASEDPEHTVEALFDSVIVVGFLALLALVGVVVVVLAPAADNY</sequence>
<evidence type="ECO:0000313" key="3">
    <source>
        <dbReference type="EMBL" id="CAD8239109.1"/>
    </source>
</evidence>
<accession>A0A7R9TLP9</accession>
<gene>
    <name evidence="3" type="ORF">PCOL08062_LOCUS5986</name>
</gene>
<dbReference type="EMBL" id="HBDZ01007826">
    <property type="protein sequence ID" value="CAD8239109.1"/>
    <property type="molecule type" value="Transcribed_RNA"/>
</dbReference>
<protein>
    <submittedName>
        <fullName evidence="3">Uncharacterized protein</fullName>
    </submittedName>
</protein>
<organism evidence="3">
    <name type="scientific">Prasinoderma coloniale</name>
    <dbReference type="NCBI Taxonomy" id="156133"/>
    <lineage>
        <taxon>Eukaryota</taxon>
        <taxon>Viridiplantae</taxon>
        <taxon>Prasinodermophyta</taxon>
        <taxon>Prasinodermophyceae</taxon>
        <taxon>Prasinodermales</taxon>
        <taxon>Prasinodermaceae</taxon>
        <taxon>Prasinoderma</taxon>
    </lineage>
</organism>
<keyword evidence="2" id="KW-1133">Transmembrane helix</keyword>
<feature type="non-terminal residue" evidence="3">
    <location>
        <position position="1"/>
    </location>
</feature>
<reference evidence="3" key="1">
    <citation type="submission" date="2021-01" db="EMBL/GenBank/DDBJ databases">
        <authorList>
            <person name="Corre E."/>
            <person name="Pelletier E."/>
            <person name="Niang G."/>
            <person name="Scheremetjew M."/>
            <person name="Finn R."/>
            <person name="Kale V."/>
            <person name="Holt S."/>
            <person name="Cochrane G."/>
            <person name="Meng A."/>
            <person name="Brown T."/>
            <person name="Cohen L."/>
        </authorList>
    </citation>
    <scope>NUCLEOTIDE SEQUENCE</scope>
    <source>
        <strain evidence="3">CCMP1413</strain>
    </source>
</reference>
<feature type="transmembrane region" description="Helical" evidence="2">
    <location>
        <begin position="124"/>
        <end position="147"/>
    </location>
</feature>
<proteinExistence type="predicted"/>
<dbReference type="AlphaFoldDB" id="A0A7R9TLP9"/>
<evidence type="ECO:0000256" key="1">
    <source>
        <dbReference type="SAM" id="MobiDB-lite"/>
    </source>
</evidence>
<evidence type="ECO:0000256" key="2">
    <source>
        <dbReference type="SAM" id="Phobius"/>
    </source>
</evidence>
<keyword evidence="2" id="KW-0472">Membrane</keyword>